<sequence length="154" mass="15615">MSRGPQDAGEAPDAADAAPAIDWDALGQAALAVRERAHAPYSGYRVGAAILVRSGRVFAGCNVENASYGLTICAERSAIVQMVAAGERDPIALTVATSGPVLGSPCGMCRQTLAEFAVDLPIRLIAPGDAGVPPRSTSLAALLPEAFGAAALSR</sequence>
<comment type="catalytic activity">
    <reaction evidence="11 15">
        <text>cytidine + H2O + H(+) = uridine + NH4(+)</text>
        <dbReference type="Rhea" id="RHEA:16069"/>
        <dbReference type="ChEBI" id="CHEBI:15377"/>
        <dbReference type="ChEBI" id="CHEBI:15378"/>
        <dbReference type="ChEBI" id="CHEBI:16704"/>
        <dbReference type="ChEBI" id="CHEBI:17562"/>
        <dbReference type="ChEBI" id="CHEBI:28938"/>
        <dbReference type="EC" id="3.5.4.5"/>
    </reaction>
</comment>
<dbReference type="Gene3D" id="3.40.140.10">
    <property type="entry name" value="Cytidine Deaminase, domain 2"/>
    <property type="match status" value="1"/>
</dbReference>
<dbReference type="Proteomes" id="UP000075260">
    <property type="component" value="Unassembled WGS sequence"/>
</dbReference>
<dbReference type="FunFam" id="3.40.140.10:FF:000008">
    <property type="entry name" value="Cytidine deaminase"/>
    <property type="match status" value="1"/>
</dbReference>
<dbReference type="InterPro" id="IPR016192">
    <property type="entry name" value="APOBEC/CMP_deaminase_Zn-bd"/>
</dbReference>
<evidence type="ECO:0000256" key="9">
    <source>
        <dbReference type="ARBA" id="ARBA00032005"/>
    </source>
</evidence>
<evidence type="ECO:0000256" key="2">
    <source>
        <dbReference type="ARBA" id="ARBA00003949"/>
    </source>
</evidence>
<dbReference type="PANTHER" id="PTHR11644:SF2">
    <property type="entry name" value="CYTIDINE DEAMINASE"/>
    <property type="match status" value="1"/>
</dbReference>
<evidence type="ECO:0000256" key="14">
    <source>
        <dbReference type="PIRSR" id="PIRSR606262-3"/>
    </source>
</evidence>
<feature type="active site" description="Proton donor" evidence="12">
    <location>
        <position position="75"/>
    </location>
</feature>
<keyword evidence="7 15" id="KW-0378">Hydrolase</keyword>
<dbReference type="GO" id="GO:0042802">
    <property type="term" value="F:identical protein binding"/>
    <property type="evidence" value="ECO:0007669"/>
    <property type="project" value="UniProtKB-ARBA"/>
</dbReference>
<evidence type="ECO:0000256" key="12">
    <source>
        <dbReference type="PIRSR" id="PIRSR606262-1"/>
    </source>
</evidence>
<evidence type="ECO:0000256" key="1">
    <source>
        <dbReference type="ARBA" id="ARBA00001947"/>
    </source>
</evidence>
<dbReference type="AlphaFoldDB" id="A0A150QE02"/>
<feature type="domain" description="CMP/dCMP-type deaminase" evidence="16">
    <location>
        <begin position="21"/>
        <end position="150"/>
    </location>
</feature>
<dbReference type="GO" id="GO:0072527">
    <property type="term" value="P:pyrimidine-containing compound metabolic process"/>
    <property type="evidence" value="ECO:0007669"/>
    <property type="project" value="UniProtKB-ARBA"/>
</dbReference>
<organism evidence="17 18">
    <name type="scientific">Sorangium cellulosum</name>
    <name type="common">Polyangium cellulosum</name>
    <dbReference type="NCBI Taxonomy" id="56"/>
    <lineage>
        <taxon>Bacteria</taxon>
        <taxon>Pseudomonadati</taxon>
        <taxon>Myxococcota</taxon>
        <taxon>Polyangia</taxon>
        <taxon>Polyangiales</taxon>
        <taxon>Polyangiaceae</taxon>
        <taxon>Sorangium</taxon>
    </lineage>
</organism>
<evidence type="ECO:0000256" key="7">
    <source>
        <dbReference type="ARBA" id="ARBA00022801"/>
    </source>
</evidence>
<accession>A0A150QE02</accession>
<keyword evidence="8 14" id="KW-0862">Zinc</keyword>
<dbReference type="RefSeq" id="WP_061610661.1">
    <property type="nucleotide sequence ID" value="NZ_JEMA01000764.1"/>
</dbReference>
<dbReference type="GO" id="GO:0005829">
    <property type="term" value="C:cytosol"/>
    <property type="evidence" value="ECO:0007669"/>
    <property type="project" value="TreeGrafter"/>
</dbReference>
<dbReference type="InterPro" id="IPR006262">
    <property type="entry name" value="Cyt_deam_tetra"/>
</dbReference>
<dbReference type="InterPro" id="IPR002125">
    <property type="entry name" value="CMP_dCMP_dom"/>
</dbReference>
<feature type="binding site" evidence="14">
    <location>
        <position position="73"/>
    </location>
    <ligand>
        <name>Zn(2+)</name>
        <dbReference type="ChEBI" id="CHEBI:29105"/>
        <note>catalytic</note>
    </ligand>
</feature>
<dbReference type="NCBIfam" id="NF004064">
    <property type="entry name" value="PRK05578.1"/>
    <property type="match status" value="1"/>
</dbReference>
<evidence type="ECO:0000256" key="11">
    <source>
        <dbReference type="ARBA" id="ARBA00049558"/>
    </source>
</evidence>
<dbReference type="GO" id="GO:0055086">
    <property type="term" value="P:nucleobase-containing small molecule metabolic process"/>
    <property type="evidence" value="ECO:0007669"/>
    <property type="project" value="UniProtKB-ARBA"/>
</dbReference>
<dbReference type="EMBL" id="JEMA01000764">
    <property type="protein sequence ID" value="KYF66200.1"/>
    <property type="molecule type" value="Genomic_DNA"/>
</dbReference>
<comment type="caution">
    <text evidence="17">The sequence shown here is derived from an EMBL/GenBank/DDBJ whole genome shotgun (WGS) entry which is preliminary data.</text>
</comment>
<feature type="binding site" evidence="14">
    <location>
        <position position="106"/>
    </location>
    <ligand>
        <name>Zn(2+)</name>
        <dbReference type="ChEBI" id="CHEBI:29105"/>
        <note>catalytic</note>
    </ligand>
</feature>
<evidence type="ECO:0000256" key="3">
    <source>
        <dbReference type="ARBA" id="ARBA00006576"/>
    </source>
</evidence>
<dbReference type="PROSITE" id="PS51747">
    <property type="entry name" value="CYT_DCMP_DEAMINASES_2"/>
    <property type="match status" value="1"/>
</dbReference>
<gene>
    <name evidence="17" type="ORF">BE15_28005</name>
</gene>
<dbReference type="GO" id="GO:0004126">
    <property type="term" value="F:cytidine deaminase activity"/>
    <property type="evidence" value="ECO:0007669"/>
    <property type="project" value="UniProtKB-UniRule"/>
</dbReference>
<comment type="similarity">
    <text evidence="3 15">Belongs to the cytidine and deoxycytidylate deaminase family.</text>
</comment>
<evidence type="ECO:0000256" key="6">
    <source>
        <dbReference type="ARBA" id="ARBA00022723"/>
    </source>
</evidence>
<evidence type="ECO:0000256" key="15">
    <source>
        <dbReference type="RuleBase" id="RU364006"/>
    </source>
</evidence>
<dbReference type="CDD" id="cd01283">
    <property type="entry name" value="cytidine_deaminase"/>
    <property type="match status" value="1"/>
</dbReference>
<dbReference type="NCBIfam" id="TIGR01354">
    <property type="entry name" value="cyt_deam_tetra"/>
    <property type="match status" value="1"/>
</dbReference>
<dbReference type="PANTHER" id="PTHR11644">
    <property type="entry name" value="CYTIDINE DEAMINASE"/>
    <property type="match status" value="1"/>
</dbReference>
<comment type="function">
    <text evidence="2 15">This enzyme scavenges exogenous and endogenous cytidine and 2'-deoxycytidine for UMP synthesis.</text>
</comment>
<feature type="binding site" evidence="13">
    <location>
        <begin position="62"/>
        <end position="68"/>
    </location>
    <ligand>
        <name>substrate</name>
    </ligand>
</feature>
<comment type="catalytic activity">
    <reaction evidence="10 15">
        <text>2'-deoxycytidine + H2O + H(+) = 2'-deoxyuridine + NH4(+)</text>
        <dbReference type="Rhea" id="RHEA:13433"/>
        <dbReference type="ChEBI" id="CHEBI:15377"/>
        <dbReference type="ChEBI" id="CHEBI:15378"/>
        <dbReference type="ChEBI" id="CHEBI:15698"/>
        <dbReference type="ChEBI" id="CHEBI:16450"/>
        <dbReference type="ChEBI" id="CHEBI:28938"/>
        <dbReference type="EC" id="3.5.4.5"/>
    </reaction>
</comment>
<dbReference type="InterPro" id="IPR016193">
    <property type="entry name" value="Cytidine_deaminase-like"/>
</dbReference>
<dbReference type="Pfam" id="PF00383">
    <property type="entry name" value="dCMP_cyt_deam_1"/>
    <property type="match status" value="1"/>
</dbReference>
<dbReference type="PROSITE" id="PS00903">
    <property type="entry name" value="CYT_DCMP_DEAMINASES_1"/>
    <property type="match status" value="1"/>
</dbReference>
<evidence type="ECO:0000256" key="5">
    <source>
        <dbReference type="ARBA" id="ARBA00018266"/>
    </source>
</evidence>
<reference evidence="17 18" key="1">
    <citation type="submission" date="2014-02" db="EMBL/GenBank/DDBJ databases">
        <title>The small core and large imbalanced accessory genome model reveals a collaborative survival strategy of Sorangium cellulosum strains in nature.</title>
        <authorList>
            <person name="Han K."/>
            <person name="Peng R."/>
            <person name="Blom J."/>
            <person name="Li Y.-Z."/>
        </authorList>
    </citation>
    <scope>NUCLEOTIDE SEQUENCE [LARGE SCALE GENOMIC DNA]</scope>
    <source>
        <strain evidence="17 18">So0008-312</strain>
    </source>
</reference>
<name>A0A150QE02_SORCE</name>
<evidence type="ECO:0000256" key="10">
    <source>
        <dbReference type="ARBA" id="ARBA00049252"/>
    </source>
</evidence>
<dbReference type="GO" id="GO:0008270">
    <property type="term" value="F:zinc ion binding"/>
    <property type="evidence" value="ECO:0007669"/>
    <property type="project" value="UniProtKB-UniRule"/>
</dbReference>
<evidence type="ECO:0000256" key="13">
    <source>
        <dbReference type="PIRSR" id="PIRSR606262-2"/>
    </source>
</evidence>
<feature type="binding site" evidence="14">
    <location>
        <position position="109"/>
    </location>
    <ligand>
        <name>Zn(2+)</name>
        <dbReference type="ChEBI" id="CHEBI:29105"/>
        <note>catalytic</note>
    </ligand>
</feature>
<evidence type="ECO:0000256" key="4">
    <source>
        <dbReference type="ARBA" id="ARBA00012783"/>
    </source>
</evidence>
<dbReference type="InterPro" id="IPR050202">
    <property type="entry name" value="Cyt/Deoxycyt_deaminase"/>
</dbReference>
<evidence type="ECO:0000256" key="8">
    <source>
        <dbReference type="ARBA" id="ARBA00022833"/>
    </source>
</evidence>
<evidence type="ECO:0000313" key="18">
    <source>
        <dbReference type="Proteomes" id="UP000075260"/>
    </source>
</evidence>
<dbReference type="SUPFAM" id="SSF53927">
    <property type="entry name" value="Cytidine deaminase-like"/>
    <property type="match status" value="1"/>
</dbReference>
<evidence type="ECO:0000259" key="16">
    <source>
        <dbReference type="PROSITE" id="PS51747"/>
    </source>
</evidence>
<keyword evidence="6 14" id="KW-0479">Metal-binding</keyword>
<evidence type="ECO:0000313" key="17">
    <source>
        <dbReference type="EMBL" id="KYF66200.1"/>
    </source>
</evidence>
<dbReference type="EC" id="3.5.4.5" evidence="4 15"/>
<protein>
    <recommendedName>
        <fullName evidence="5 15">Cytidine deaminase</fullName>
        <ecNumber evidence="4 15">3.5.4.5</ecNumber>
    </recommendedName>
    <alternativeName>
        <fullName evidence="9 15">Cytidine aminohydrolase</fullName>
    </alternativeName>
</protein>
<comment type="cofactor">
    <cofactor evidence="1 14 15">
        <name>Zn(2+)</name>
        <dbReference type="ChEBI" id="CHEBI:29105"/>
    </cofactor>
</comment>
<proteinExistence type="inferred from homology"/>